<dbReference type="EMBL" id="GG662661">
    <property type="protein sequence ID" value="EDK31631.2"/>
    <property type="molecule type" value="Genomic_DNA"/>
</dbReference>
<accession>A4VDM4</accession>
<evidence type="ECO:0000313" key="2">
    <source>
        <dbReference type="EMBL" id="EDK31631.2"/>
    </source>
</evidence>
<organism evidence="2 3">
    <name type="scientific">Tetrahymena thermophila (strain SB210)</name>
    <dbReference type="NCBI Taxonomy" id="312017"/>
    <lineage>
        <taxon>Eukaryota</taxon>
        <taxon>Sar</taxon>
        <taxon>Alveolata</taxon>
        <taxon>Ciliophora</taxon>
        <taxon>Intramacronucleata</taxon>
        <taxon>Oligohymenophorea</taxon>
        <taxon>Hymenostomatida</taxon>
        <taxon>Tetrahymenina</taxon>
        <taxon>Tetrahymenidae</taxon>
        <taxon>Tetrahymena</taxon>
    </lineage>
</organism>
<dbReference type="InParanoid" id="A4VDM4"/>
<dbReference type="Proteomes" id="UP000009168">
    <property type="component" value="Unassembled WGS sequence"/>
</dbReference>
<dbReference type="eggNOG" id="ENOG502R2MY">
    <property type="taxonomic scope" value="Eukaryota"/>
</dbReference>
<evidence type="ECO:0008006" key="4">
    <source>
        <dbReference type="Google" id="ProtNLM"/>
    </source>
</evidence>
<feature type="compositionally biased region" description="Polar residues" evidence="1">
    <location>
        <begin position="122"/>
        <end position="141"/>
    </location>
</feature>
<feature type="compositionally biased region" description="Polar residues" evidence="1">
    <location>
        <begin position="83"/>
        <end position="94"/>
    </location>
</feature>
<reference evidence="3" key="1">
    <citation type="journal article" date="2006" name="PLoS Biol.">
        <title>Macronuclear genome sequence of the ciliate Tetrahymena thermophila, a model eukaryote.</title>
        <authorList>
            <person name="Eisen J.A."/>
            <person name="Coyne R.S."/>
            <person name="Wu M."/>
            <person name="Wu D."/>
            <person name="Thiagarajan M."/>
            <person name="Wortman J.R."/>
            <person name="Badger J.H."/>
            <person name="Ren Q."/>
            <person name="Amedeo P."/>
            <person name="Jones K.M."/>
            <person name="Tallon L.J."/>
            <person name="Delcher A.L."/>
            <person name="Salzberg S.L."/>
            <person name="Silva J.C."/>
            <person name="Haas B.J."/>
            <person name="Majoros W.H."/>
            <person name="Farzad M."/>
            <person name="Carlton J.M."/>
            <person name="Smith R.K. Jr."/>
            <person name="Garg J."/>
            <person name="Pearlman R.E."/>
            <person name="Karrer K.M."/>
            <person name="Sun L."/>
            <person name="Manning G."/>
            <person name="Elde N.C."/>
            <person name="Turkewitz A.P."/>
            <person name="Asai D.J."/>
            <person name="Wilkes D.E."/>
            <person name="Wang Y."/>
            <person name="Cai H."/>
            <person name="Collins K."/>
            <person name="Stewart B.A."/>
            <person name="Lee S.R."/>
            <person name="Wilamowska K."/>
            <person name="Weinberg Z."/>
            <person name="Ruzzo W.L."/>
            <person name="Wloga D."/>
            <person name="Gaertig J."/>
            <person name="Frankel J."/>
            <person name="Tsao C.-C."/>
            <person name="Gorovsky M.A."/>
            <person name="Keeling P.J."/>
            <person name="Waller R.F."/>
            <person name="Patron N.J."/>
            <person name="Cherry J.M."/>
            <person name="Stover N.A."/>
            <person name="Krieger C.J."/>
            <person name="del Toro C."/>
            <person name="Ryder H.F."/>
            <person name="Williamson S.C."/>
            <person name="Barbeau R.A."/>
            <person name="Hamilton E.P."/>
            <person name="Orias E."/>
        </authorList>
    </citation>
    <scope>NUCLEOTIDE SEQUENCE [LARGE SCALE GENOMIC DNA]</scope>
    <source>
        <strain evidence="3">SB210</strain>
    </source>
</reference>
<gene>
    <name evidence="2" type="ORF">TTHERM_00621339</name>
</gene>
<sequence>MTSSQAGNQSPMSKSTGQFRNKTDSGQHFYSTSQSMNQSNSSKLFACPNIVGMSQYVSASSLRHASPQISFSKQERFPELKSSESTLSQRINLPSTNSPKSCTFGFGQKQFIPQHVLRNAKDNPSPNHYQSAKSNSPLNTTHHGRSFGIPFHYYYRTYIPGYKVQCTEVAKELPGVGQYEITKEPGKDKLKFSLFGKPRDRNYNSDFPACNHYNPNPVLELNARYTKLTFGKGNKYDFTKQNRNINPGPGTYKLPSPFDKFSPLNRNKKDVRRTAFI</sequence>
<feature type="region of interest" description="Disordered" evidence="1">
    <location>
        <begin position="72"/>
        <end position="94"/>
    </location>
</feature>
<dbReference type="GeneID" id="7823865"/>
<dbReference type="KEGG" id="tet:TTHERM_00621339"/>
<protein>
    <recommendedName>
        <fullName evidence="4">Sperm-tail PG-rich repeat protein</fullName>
    </recommendedName>
</protein>
<evidence type="ECO:0000313" key="3">
    <source>
        <dbReference type="Proteomes" id="UP000009168"/>
    </source>
</evidence>
<dbReference type="HOGENOM" id="CLU_1087599_0_0_1"/>
<proteinExistence type="predicted"/>
<feature type="compositionally biased region" description="Polar residues" evidence="1">
    <location>
        <begin position="1"/>
        <end position="30"/>
    </location>
</feature>
<name>A4VDM4_TETTS</name>
<feature type="region of interest" description="Disordered" evidence="1">
    <location>
        <begin position="1"/>
        <end position="35"/>
    </location>
</feature>
<dbReference type="RefSeq" id="XP_001471391.2">
    <property type="nucleotide sequence ID" value="XM_001471341.2"/>
</dbReference>
<dbReference type="OrthoDB" id="282867at2759"/>
<evidence type="ECO:0000256" key="1">
    <source>
        <dbReference type="SAM" id="MobiDB-lite"/>
    </source>
</evidence>
<feature type="region of interest" description="Disordered" evidence="1">
    <location>
        <begin position="119"/>
        <end position="141"/>
    </location>
</feature>
<feature type="compositionally biased region" description="Basic and acidic residues" evidence="1">
    <location>
        <begin position="73"/>
        <end position="82"/>
    </location>
</feature>
<dbReference type="AlphaFoldDB" id="A4VDM4"/>
<keyword evidence="3" id="KW-1185">Reference proteome</keyword>